<evidence type="ECO:0000313" key="3">
    <source>
        <dbReference type="EMBL" id="MFD2609136.1"/>
    </source>
</evidence>
<accession>A0ABW5P2L6</accession>
<dbReference type="InterPro" id="IPR036196">
    <property type="entry name" value="Ptyr_pPase_sf"/>
</dbReference>
<dbReference type="PANTHER" id="PTHR43428:SF1">
    <property type="entry name" value="ARSENATE REDUCTASE"/>
    <property type="match status" value="1"/>
</dbReference>
<keyword evidence="3" id="KW-0560">Oxidoreductase</keyword>
<keyword evidence="1" id="KW-0059">Arsenical resistance</keyword>
<proteinExistence type="predicted"/>
<dbReference type="EC" id="1.20.4.4" evidence="3"/>
<dbReference type="InterPro" id="IPR023485">
    <property type="entry name" value="Ptyr_pPase"/>
</dbReference>
<dbReference type="GO" id="GO:0030612">
    <property type="term" value="F:arsenate reductase (thioredoxin) activity"/>
    <property type="evidence" value="ECO:0007669"/>
    <property type="project" value="UniProtKB-EC"/>
</dbReference>
<organism evidence="3 4">
    <name type="scientific">Deinococcus taklimakanensis</name>
    <dbReference type="NCBI Taxonomy" id="536443"/>
    <lineage>
        <taxon>Bacteria</taxon>
        <taxon>Thermotogati</taxon>
        <taxon>Deinococcota</taxon>
        <taxon>Deinococci</taxon>
        <taxon>Deinococcales</taxon>
        <taxon>Deinococcaceae</taxon>
        <taxon>Deinococcus</taxon>
    </lineage>
</organism>
<dbReference type="Pfam" id="PF01451">
    <property type="entry name" value="LMWPc"/>
    <property type="match status" value="1"/>
</dbReference>
<dbReference type="CDD" id="cd16345">
    <property type="entry name" value="LMWP_ArsC"/>
    <property type="match status" value="1"/>
</dbReference>
<gene>
    <name evidence="3" type="ORF">ACFSR9_06735</name>
</gene>
<reference evidence="4" key="1">
    <citation type="journal article" date="2019" name="Int. J. Syst. Evol. Microbiol.">
        <title>The Global Catalogue of Microorganisms (GCM) 10K type strain sequencing project: providing services to taxonomists for standard genome sequencing and annotation.</title>
        <authorList>
            <consortium name="The Broad Institute Genomics Platform"/>
            <consortium name="The Broad Institute Genome Sequencing Center for Infectious Disease"/>
            <person name="Wu L."/>
            <person name="Ma J."/>
        </authorList>
    </citation>
    <scope>NUCLEOTIDE SEQUENCE [LARGE SCALE GENOMIC DNA]</scope>
    <source>
        <strain evidence="4">KCTC 33842</strain>
    </source>
</reference>
<dbReference type="SMART" id="SM00226">
    <property type="entry name" value="LMWPc"/>
    <property type="match status" value="1"/>
</dbReference>
<sequence>MTEPTQTTRKPRVLFLCTGNTARSQMAQALLEKYAGDKYDVMSAGLEPGTLNPLTVKALEEVGVPTDHLAVKPTTPLLQEHFTFVITVCDRAEQNCPIFPHAIYRESWPFEDPAAAQGSEEERLEVFRRVRDEIDEKVQSWVALRA</sequence>
<dbReference type="Proteomes" id="UP001597475">
    <property type="component" value="Unassembled WGS sequence"/>
</dbReference>
<dbReference type="Gene3D" id="3.40.50.2300">
    <property type="match status" value="1"/>
</dbReference>
<comment type="caution">
    <text evidence="3">The sequence shown here is derived from an EMBL/GenBank/DDBJ whole genome shotgun (WGS) entry which is preliminary data.</text>
</comment>
<evidence type="ECO:0000259" key="2">
    <source>
        <dbReference type="SMART" id="SM00226"/>
    </source>
</evidence>
<dbReference type="PANTHER" id="PTHR43428">
    <property type="entry name" value="ARSENATE REDUCTASE"/>
    <property type="match status" value="1"/>
</dbReference>
<feature type="domain" description="Phosphotyrosine protein phosphatase I" evidence="2">
    <location>
        <begin position="11"/>
        <end position="144"/>
    </location>
</feature>
<dbReference type="RefSeq" id="WP_386844266.1">
    <property type="nucleotide sequence ID" value="NZ_JBHUMK010000028.1"/>
</dbReference>
<dbReference type="SUPFAM" id="SSF52788">
    <property type="entry name" value="Phosphotyrosine protein phosphatases I"/>
    <property type="match status" value="1"/>
</dbReference>
<protein>
    <submittedName>
        <fullName evidence="3">Arsenate reductase ArsC</fullName>
        <ecNumber evidence="3">1.20.4.4</ecNumber>
    </submittedName>
</protein>
<evidence type="ECO:0000313" key="4">
    <source>
        <dbReference type="Proteomes" id="UP001597475"/>
    </source>
</evidence>
<dbReference type="EMBL" id="JBHUMK010000028">
    <property type="protein sequence ID" value="MFD2609136.1"/>
    <property type="molecule type" value="Genomic_DNA"/>
</dbReference>
<evidence type="ECO:0000256" key="1">
    <source>
        <dbReference type="ARBA" id="ARBA00022849"/>
    </source>
</evidence>
<name>A0ABW5P2L6_9DEIO</name>
<keyword evidence="4" id="KW-1185">Reference proteome</keyword>